<dbReference type="InterPro" id="IPR002223">
    <property type="entry name" value="Kunitz_BPTI"/>
</dbReference>
<sequence>MWRKIAFLLYFVCTALTVPRPSVPEDSVNDISICSLPPVSQDTKRCRGLFPRWTYNAESKSCIGFLYGGCGGTENLFRTEFACLARCNKQELEKLIRQSDPTSRCMQPKAEGLCRAVIPSFFFDVQTGKCTLFDFSGCHGNDNRFATEEECEQACYHYPTYWQDTGNPPSTFNSTGITASGSDHGDVPEQTLDVCSLRAVNPGPKRCKINTQGRWTYNSKTGRCDQFEYIPCSSIDPPNLFLNEFACLARCNEQGLKKLIDSSDPSSPCMQPKAAGNCRFFNPRFFFDKQTGKCSSFIYTGCGGNDNNFKSQEECYLKCNNNGSLEESDSVTVNYAAERWLCLIACTHICHREAGYRPVGTESAYKTRRESTTKAEDRRLSVFLSLLVFTCAAPSNFVPVRDRENAVEELPPNRIPPVPEHRFGFESEIGSKVSESGSQKQVGPKPEDIGTVSRGSYSYTSPDGVVLTVNWVADENGFQATGDHLPTPPPMPEHRVKMLDDLKTARIFFKSVSESRFQEQIGEVSGNKVKGSYSYTAPDGSIISLTYVA</sequence>
<keyword evidence="11" id="KW-1185">Reference proteome</keyword>
<feature type="domain" description="BPTI/Kunitz inhibitor" evidence="9">
    <location>
        <begin position="105"/>
        <end position="155"/>
    </location>
</feature>
<feature type="chain" id="PRO_5041928157" description="BPTI/Kunitz inhibitor domain-containing protein" evidence="8">
    <location>
        <begin position="18"/>
        <end position="549"/>
    </location>
</feature>
<protein>
    <recommendedName>
        <fullName evidence="9">BPTI/Kunitz inhibitor domain-containing protein</fullName>
    </recommendedName>
</protein>
<keyword evidence="3" id="KW-0646">Protease inhibitor</keyword>
<feature type="domain" description="BPTI/Kunitz inhibitor" evidence="9">
    <location>
        <begin position="269"/>
        <end position="319"/>
    </location>
</feature>
<name>A0AAD5PZ79_9CRUS</name>
<dbReference type="Pfam" id="PF00379">
    <property type="entry name" value="Chitin_bind_4"/>
    <property type="match status" value="2"/>
</dbReference>
<dbReference type="CDD" id="cd00109">
    <property type="entry name" value="Kunitz-type"/>
    <property type="match status" value="3"/>
</dbReference>
<dbReference type="PRINTS" id="PR00759">
    <property type="entry name" value="BASICPTASE"/>
</dbReference>
<dbReference type="EMBL" id="WJBH02000001">
    <property type="protein sequence ID" value="KAI9565606.1"/>
    <property type="molecule type" value="Genomic_DNA"/>
</dbReference>
<dbReference type="PANTHER" id="PTHR10083:SF381">
    <property type="entry name" value="BPTI_KUNITZ INHIBITOR DOMAIN-CONTAINING PROTEIN"/>
    <property type="match status" value="1"/>
</dbReference>
<feature type="domain" description="BPTI/Kunitz inhibitor" evidence="9">
    <location>
        <begin position="195"/>
        <end position="251"/>
    </location>
</feature>
<dbReference type="FunFam" id="4.10.410.10:FF:000020">
    <property type="entry name" value="Collagen, type VI, alpha 3"/>
    <property type="match status" value="1"/>
</dbReference>
<dbReference type="PROSITE" id="PS51155">
    <property type="entry name" value="CHIT_BIND_RR_2"/>
    <property type="match status" value="2"/>
</dbReference>
<evidence type="ECO:0000256" key="3">
    <source>
        <dbReference type="ARBA" id="ARBA00022690"/>
    </source>
</evidence>
<dbReference type="InterPro" id="IPR000618">
    <property type="entry name" value="Insect_cuticle"/>
</dbReference>
<dbReference type="GO" id="GO:0042302">
    <property type="term" value="F:structural constituent of cuticle"/>
    <property type="evidence" value="ECO:0007669"/>
    <property type="project" value="UniProtKB-UniRule"/>
</dbReference>
<evidence type="ECO:0000256" key="7">
    <source>
        <dbReference type="SAM" id="MobiDB-lite"/>
    </source>
</evidence>
<feature type="signal peptide" evidence="8">
    <location>
        <begin position="1"/>
        <end position="17"/>
    </location>
</feature>
<keyword evidence="2" id="KW-0964">Secreted</keyword>
<keyword evidence="6" id="KW-0193">Cuticle</keyword>
<evidence type="ECO:0000256" key="6">
    <source>
        <dbReference type="PROSITE-ProRule" id="PRU00497"/>
    </source>
</evidence>
<dbReference type="InterPro" id="IPR020901">
    <property type="entry name" value="Prtase_inh_Kunz-CS"/>
</dbReference>
<feature type="region of interest" description="Disordered" evidence="7">
    <location>
        <begin position="432"/>
        <end position="455"/>
    </location>
</feature>
<keyword evidence="8" id="KW-0732">Signal</keyword>
<dbReference type="Proteomes" id="UP000820818">
    <property type="component" value="Linkage Group LG1"/>
</dbReference>
<dbReference type="InterPro" id="IPR036880">
    <property type="entry name" value="Kunitz_BPTI_sf"/>
</dbReference>
<dbReference type="GO" id="GO:0005615">
    <property type="term" value="C:extracellular space"/>
    <property type="evidence" value="ECO:0007669"/>
    <property type="project" value="TreeGrafter"/>
</dbReference>
<comment type="caution">
    <text evidence="10">The sequence shown here is derived from an EMBL/GenBank/DDBJ whole genome shotgun (WGS) entry which is preliminary data.</text>
</comment>
<feature type="domain" description="BPTI/Kunitz inhibitor" evidence="9">
    <location>
        <begin position="34"/>
        <end position="87"/>
    </location>
</feature>
<evidence type="ECO:0000313" key="11">
    <source>
        <dbReference type="Proteomes" id="UP000820818"/>
    </source>
</evidence>
<evidence type="ECO:0000256" key="2">
    <source>
        <dbReference type="ARBA" id="ARBA00022525"/>
    </source>
</evidence>
<gene>
    <name evidence="10" type="ORF">GHT06_009398</name>
</gene>
<reference evidence="10 11" key="1">
    <citation type="submission" date="2022-05" db="EMBL/GenBank/DDBJ databases">
        <title>A multi-omics perspective on studying reproductive biology in Daphnia sinensis.</title>
        <authorList>
            <person name="Jia J."/>
        </authorList>
    </citation>
    <scope>NUCLEOTIDE SEQUENCE [LARGE SCALE GENOMIC DNA]</scope>
    <source>
        <strain evidence="10 11">WSL</strain>
    </source>
</reference>
<dbReference type="Pfam" id="PF00014">
    <property type="entry name" value="Kunitz_BPTI"/>
    <property type="match status" value="4"/>
</dbReference>
<keyword evidence="4" id="KW-0722">Serine protease inhibitor</keyword>
<accession>A0AAD5PZ79</accession>
<proteinExistence type="predicted"/>
<dbReference type="AlphaFoldDB" id="A0AAD5PZ79"/>
<evidence type="ECO:0000256" key="1">
    <source>
        <dbReference type="ARBA" id="ARBA00004613"/>
    </source>
</evidence>
<dbReference type="Gene3D" id="4.10.410.10">
    <property type="entry name" value="Pancreatic trypsin inhibitor Kunitz domain"/>
    <property type="match status" value="4"/>
</dbReference>
<dbReference type="GO" id="GO:0004867">
    <property type="term" value="F:serine-type endopeptidase inhibitor activity"/>
    <property type="evidence" value="ECO:0007669"/>
    <property type="project" value="UniProtKB-KW"/>
</dbReference>
<organism evidence="10 11">
    <name type="scientific">Daphnia sinensis</name>
    <dbReference type="NCBI Taxonomy" id="1820382"/>
    <lineage>
        <taxon>Eukaryota</taxon>
        <taxon>Metazoa</taxon>
        <taxon>Ecdysozoa</taxon>
        <taxon>Arthropoda</taxon>
        <taxon>Crustacea</taxon>
        <taxon>Branchiopoda</taxon>
        <taxon>Diplostraca</taxon>
        <taxon>Cladocera</taxon>
        <taxon>Anomopoda</taxon>
        <taxon>Daphniidae</taxon>
        <taxon>Daphnia</taxon>
        <taxon>Daphnia similis group</taxon>
    </lineage>
</organism>
<evidence type="ECO:0000259" key="9">
    <source>
        <dbReference type="PROSITE" id="PS50279"/>
    </source>
</evidence>
<evidence type="ECO:0000256" key="8">
    <source>
        <dbReference type="SAM" id="SignalP"/>
    </source>
</evidence>
<evidence type="ECO:0000313" key="10">
    <source>
        <dbReference type="EMBL" id="KAI9565606.1"/>
    </source>
</evidence>
<evidence type="ECO:0000256" key="4">
    <source>
        <dbReference type="ARBA" id="ARBA00022900"/>
    </source>
</evidence>
<dbReference type="InterPro" id="IPR050098">
    <property type="entry name" value="TFPI/VKTCI-like"/>
</dbReference>
<dbReference type="SMART" id="SM00131">
    <property type="entry name" value="KU"/>
    <property type="match status" value="4"/>
</dbReference>
<evidence type="ECO:0000256" key="5">
    <source>
        <dbReference type="ARBA" id="ARBA00023157"/>
    </source>
</evidence>
<dbReference type="PROSITE" id="PS00280">
    <property type="entry name" value="BPTI_KUNITZ_1"/>
    <property type="match status" value="2"/>
</dbReference>
<dbReference type="PROSITE" id="PS50279">
    <property type="entry name" value="BPTI_KUNITZ_2"/>
    <property type="match status" value="4"/>
</dbReference>
<comment type="subcellular location">
    <subcellularLocation>
        <location evidence="1">Secreted</location>
    </subcellularLocation>
</comment>
<dbReference type="PANTHER" id="PTHR10083">
    <property type="entry name" value="KUNITZ-TYPE PROTEASE INHIBITOR-RELATED"/>
    <property type="match status" value="1"/>
</dbReference>
<keyword evidence="5" id="KW-1015">Disulfide bond</keyword>
<dbReference type="SUPFAM" id="SSF57362">
    <property type="entry name" value="BPTI-like"/>
    <property type="match status" value="4"/>
</dbReference>